<evidence type="ECO:0000313" key="9">
    <source>
        <dbReference type="Proteomes" id="UP000053095"/>
    </source>
</evidence>
<evidence type="ECO:0000256" key="6">
    <source>
        <dbReference type="SAM" id="MobiDB-lite"/>
    </source>
</evidence>
<dbReference type="GO" id="GO:0000981">
    <property type="term" value="F:DNA-binding transcription factor activity, RNA polymerase II-specific"/>
    <property type="evidence" value="ECO:0007669"/>
    <property type="project" value="InterPro"/>
</dbReference>
<protein>
    <recommendedName>
        <fullName evidence="7">Zn(2)-C6 fungal-type domain-containing protein</fullName>
    </recommendedName>
</protein>
<dbReference type="PANTHER" id="PTHR37534">
    <property type="entry name" value="TRANSCRIPTIONAL ACTIVATOR PROTEIN UGA3"/>
    <property type="match status" value="1"/>
</dbReference>
<comment type="caution">
    <text evidence="8">The sequence shown here is derived from an EMBL/GenBank/DDBJ whole genome shotgun (WGS) entry which is preliminary data.</text>
</comment>
<evidence type="ECO:0000256" key="4">
    <source>
        <dbReference type="ARBA" id="ARBA00023163"/>
    </source>
</evidence>
<keyword evidence="4" id="KW-0804">Transcription</keyword>
<dbReference type="GO" id="GO:0008270">
    <property type="term" value="F:zinc ion binding"/>
    <property type="evidence" value="ECO:0007669"/>
    <property type="project" value="InterPro"/>
</dbReference>
<dbReference type="Proteomes" id="UP000053095">
    <property type="component" value="Unassembled WGS sequence"/>
</dbReference>
<dbReference type="SUPFAM" id="SSF57701">
    <property type="entry name" value="Zn2/Cys6 DNA-binding domain"/>
    <property type="match status" value="1"/>
</dbReference>
<evidence type="ECO:0000259" key="7">
    <source>
        <dbReference type="PROSITE" id="PS50048"/>
    </source>
</evidence>
<dbReference type="Gene3D" id="4.10.240.10">
    <property type="entry name" value="Zn(2)-C6 fungal-type DNA-binding domain"/>
    <property type="match status" value="1"/>
</dbReference>
<dbReference type="GO" id="GO:0045944">
    <property type="term" value="P:positive regulation of transcription by RNA polymerase II"/>
    <property type="evidence" value="ECO:0007669"/>
    <property type="project" value="TreeGrafter"/>
</dbReference>
<evidence type="ECO:0000313" key="8">
    <source>
        <dbReference type="EMBL" id="GAM34448.1"/>
    </source>
</evidence>
<comment type="subcellular location">
    <subcellularLocation>
        <location evidence="1">Nucleus</location>
    </subcellularLocation>
</comment>
<sequence length="551" mass="61023">MPPADGGKPRRSRTGCHNCRRLHRKCDETKPACLGCLDLGKQCVYSLRVSWGGRPFNKSSFGKCLKTAAVAAIPTTESLDADQARLNEEANEDTSFIYGLARTRHSTAEAELGSRNSSNSSRVTSPLQASPANPIRVDAIAPSIYQNPSHLSQLPASHRLLLDHFCHAVTRSFSLHLATHHGFCMTYLPLALDPAAGNGLLPAVLEAAALHRKSLGLYDNERELIAFRHASIFQFKLPTIGENPVEDDKALAMALILCLCDILAGGEKANSWQLHLQGAIAMIQQVSEGRSTSQESDIRKFLRRWCESLEVLSILGPDSKSAGQTVEASSLDYIDEFHGFCRGLIPIFQEVHLLLIECQSLQGMLGLVGPSHPMVEKMSYVIEQRCQTAINGVKSSLSQTSHTFHPGIQSYMSPQVQSEFISLNQAFHHGILLHLYRRVQGSPPTDPNVEASVQAIILHLSELGLRDEACPGVAMLQPLFDAGCQSYSQHHRDSVIDLMNALEKRYGMGNVSRARTFLQEYWTEFDQQRSRGVDLHWSTYIKLKGWELSLY</sequence>
<dbReference type="CDD" id="cd00067">
    <property type="entry name" value="GAL4"/>
    <property type="match status" value="1"/>
</dbReference>
<keyword evidence="3" id="KW-0238">DNA-binding</keyword>
<name>A0A6V8GZH0_TALPI</name>
<dbReference type="Pfam" id="PF11951">
    <property type="entry name" value="Fungal_trans_2"/>
    <property type="match status" value="1"/>
</dbReference>
<dbReference type="InterPro" id="IPR036864">
    <property type="entry name" value="Zn2-C6_fun-type_DNA-bd_sf"/>
</dbReference>
<dbReference type="EMBL" id="DF933811">
    <property type="protein sequence ID" value="GAM34448.1"/>
    <property type="molecule type" value="Genomic_DNA"/>
</dbReference>
<dbReference type="AlphaFoldDB" id="A0A6V8GZH0"/>
<keyword evidence="5" id="KW-0539">Nucleus</keyword>
<evidence type="ECO:0000256" key="5">
    <source>
        <dbReference type="ARBA" id="ARBA00023242"/>
    </source>
</evidence>
<dbReference type="InterPro" id="IPR001138">
    <property type="entry name" value="Zn2Cys6_DnaBD"/>
</dbReference>
<dbReference type="SMART" id="SM00066">
    <property type="entry name" value="GAL4"/>
    <property type="match status" value="1"/>
</dbReference>
<accession>A0A6V8GZH0</accession>
<gene>
    <name evidence="8" type="ORF">TCE0_015r02036</name>
</gene>
<dbReference type="PROSITE" id="PS50048">
    <property type="entry name" value="ZN2_CY6_FUNGAL_2"/>
    <property type="match status" value="1"/>
</dbReference>
<feature type="domain" description="Zn(2)-C6 fungal-type" evidence="7">
    <location>
        <begin position="15"/>
        <end position="45"/>
    </location>
</feature>
<organism evidence="8 9">
    <name type="scientific">Talaromyces pinophilus</name>
    <name type="common">Penicillium pinophilum</name>
    <dbReference type="NCBI Taxonomy" id="128442"/>
    <lineage>
        <taxon>Eukaryota</taxon>
        <taxon>Fungi</taxon>
        <taxon>Dikarya</taxon>
        <taxon>Ascomycota</taxon>
        <taxon>Pezizomycotina</taxon>
        <taxon>Eurotiomycetes</taxon>
        <taxon>Eurotiomycetidae</taxon>
        <taxon>Eurotiales</taxon>
        <taxon>Trichocomaceae</taxon>
        <taxon>Talaromyces</taxon>
        <taxon>Talaromyces sect. Talaromyces</taxon>
    </lineage>
</organism>
<evidence type="ECO:0000256" key="3">
    <source>
        <dbReference type="ARBA" id="ARBA00023125"/>
    </source>
</evidence>
<keyword evidence="2" id="KW-0805">Transcription regulation</keyword>
<dbReference type="GO" id="GO:0005634">
    <property type="term" value="C:nucleus"/>
    <property type="evidence" value="ECO:0007669"/>
    <property type="project" value="UniProtKB-SubCell"/>
</dbReference>
<dbReference type="PANTHER" id="PTHR37534:SF43">
    <property type="entry name" value="FINGER DOMAIN PROTEIN, PUTATIVE (AFU_ORTHOLOGUE AFUA_1G01850)-RELATED"/>
    <property type="match status" value="1"/>
</dbReference>
<evidence type="ECO:0000256" key="2">
    <source>
        <dbReference type="ARBA" id="ARBA00023015"/>
    </source>
</evidence>
<dbReference type="GO" id="GO:0000976">
    <property type="term" value="F:transcription cis-regulatory region binding"/>
    <property type="evidence" value="ECO:0007669"/>
    <property type="project" value="TreeGrafter"/>
</dbReference>
<feature type="region of interest" description="Disordered" evidence="6">
    <location>
        <begin position="108"/>
        <end position="129"/>
    </location>
</feature>
<dbReference type="PROSITE" id="PS00463">
    <property type="entry name" value="ZN2_CY6_FUNGAL_1"/>
    <property type="match status" value="1"/>
</dbReference>
<evidence type="ECO:0000256" key="1">
    <source>
        <dbReference type="ARBA" id="ARBA00004123"/>
    </source>
</evidence>
<dbReference type="Pfam" id="PF00172">
    <property type="entry name" value="Zn_clus"/>
    <property type="match status" value="1"/>
</dbReference>
<proteinExistence type="predicted"/>
<dbReference type="InterPro" id="IPR021858">
    <property type="entry name" value="Fun_TF"/>
</dbReference>
<reference evidence="9" key="1">
    <citation type="journal article" date="2015" name="Genome Announc.">
        <title>Draft genome sequence of Talaromyces cellulolyticus strain Y-94, a source of lignocellulosic biomass-degrading enzymes.</title>
        <authorList>
            <person name="Fujii T."/>
            <person name="Koike H."/>
            <person name="Sawayama S."/>
            <person name="Yano S."/>
            <person name="Inoue H."/>
        </authorList>
    </citation>
    <scope>NUCLEOTIDE SEQUENCE [LARGE SCALE GENOMIC DNA]</scope>
    <source>
        <strain evidence="9">Y-94</strain>
    </source>
</reference>
<keyword evidence="9" id="KW-1185">Reference proteome</keyword>